<organism evidence="3 4">
    <name type="scientific">uncultured phage cr128_1</name>
    <dbReference type="NCBI Taxonomy" id="2772076"/>
    <lineage>
        <taxon>Viruses</taxon>
        <taxon>Duplodnaviria</taxon>
        <taxon>Heunggongvirae</taxon>
        <taxon>Uroviricota</taxon>
        <taxon>Caudoviricetes</taxon>
        <taxon>Crassvirales</taxon>
        <taxon>Steigviridae</taxon>
        <taxon>Asinivirinae</taxon>
        <taxon>Mahlunavirus</taxon>
        <taxon>Mahlunavirus rarus</taxon>
    </lineage>
</organism>
<evidence type="ECO:0008006" key="5">
    <source>
        <dbReference type="Google" id="ProtNLM"/>
    </source>
</evidence>
<dbReference type="EMBL" id="MT774392">
    <property type="protein sequence ID" value="QOR59714.1"/>
    <property type="molecule type" value="Genomic_DNA"/>
</dbReference>
<dbReference type="KEGG" id="vg:65130324"/>
<evidence type="ECO:0000313" key="3">
    <source>
        <dbReference type="EMBL" id="QOR59714.1"/>
    </source>
</evidence>
<sequence length="194" mass="22762">MEVKELWKPLLEYKGIEVSSIGRIRKAANKSRKERILTEFPKDRDGYYRCSVQRLDGTWTSQPVHRLVAKAFIPRTKNRDIVNHIDGNRTNNRIENLEWVTPKENVIHSFKFGSRKICKQVPKKTILTDFQVNQIGKLRELYTVNQIAKLFNIEYQSLKNIIHKKKQCERLDDQQPSIYTSIYEGSETIPDGSK</sequence>
<dbReference type="InterPro" id="IPR003615">
    <property type="entry name" value="HNH_nuc"/>
</dbReference>
<dbReference type="Gene3D" id="3.90.75.20">
    <property type="match status" value="1"/>
</dbReference>
<feature type="domain" description="HNH nuclease" evidence="2">
    <location>
        <begin position="64"/>
        <end position="106"/>
    </location>
</feature>
<dbReference type="InterPro" id="IPR010902">
    <property type="entry name" value="NUMOD4"/>
</dbReference>
<feature type="domain" description="NUMOD4" evidence="1">
    <location>
        <begin position="5"/>
        <end position="52"/>
    </location>
</feature>
<dbReference type="Pfam" id="PF07463">
    <property type="entry name" value="NUMOD4"/>
    <property type="match status" value="1"/>
</dbReference>
<name>A0A7M1S001_9CAUD</name>
<dbReference type="GO" id="GO:0016788">
    <property type="term" value="F:hydrolase activity, acting on ester bonds"/>
    <property type="evidence" value="ECO:0007669"/>
    <property type="project" value="InterPro"/>
</dbReference>
<proteinExistence type="predicted"/>
<keyword evidence="4" id="KW-1185">Reference proteome</keyword>
<protein>
    <recommendedName>
        <fullName evidence="5">HNH nuclease domain-containing protein</fullName>
    </recommendedName>
</protein>
<dbReference type="InterPro" id="IPR044925">
    <property type="entry name" value="His-Me_finger_sf"/>
</dbReference>
<dbReference type="SUPFAM" id="SSF54060">
    <property type="entry name" value="His-Me finger endonucleases"/>
    <property type="match status" value="1"/>
</dbReference>
<accession>A0A7M1S001</accession>
<evidence type="ECO:0000259" key="2">
    <source>
        <dbReference type="Pfam" id="PF13392"/>
    </source>
</evidence>
<dbReference type="GeneID" id="65130324"/>
<reference evidence="3 4" key="1">
    <citation type="submission" date="2020-07" db="EMBL/GenBank/DDBJ databases">
        <title>Taxonomic proposal: Crassvirales, a new order of highly abundant and diverse bacterial viruses.</title>
        <authorList>
            <person name="Shkoporov A.N."/>
            <person name="Stockdale S.R."/>
            <person name="Guerin E."/>
            <person name="Ross R.P."/>
            <person name="Hill C."/>
        </authorList>
    </citation>
    <scope>NUCLEOTIDE SEQUENCE [LARGE SCALE GENOMIC DNA]</scope>
</reference>
<evidence type="ECO:0000259" key="1">
    <source>
        <dbReference type="Pfam" id="PF07463"/>
    </source>
</evidence>
<dbReference type="RefSeq" id="YP_010111872.1">
    <property type="nucleotide sequence ID" value="NC_055885.1"/>
</dbReference>
<evidence type="ECO:0000313" key="4">
    <source>
        <dbReference type="Proteomes" id="UP000594055"/>
    </source>
</evidence>
<dbReference type="Proteomes" id="UP000594055">
    <property type="component" value="Segment"/>
</dbReference>
<dbReference type="Pfam" id="PF13392">
    <property type="entry name" value="HNH_3"/>
    <property type="match status" value="1"/>
</dbReference>